<sequence length="110" mass="12044">MEEVCSVFNKNFGLGRKKRNSTYISLKMGKFVISFNKMSKGRTGSICSTPGLCLHLSVLLFALSSLLSASSSGRPQSDCSFQVSFSDATVSRETDFFSPKNGERLSLRSL</sequence>
<reference evidence="1" key="1">
    <citation type="submission" date="2023-04" db="EMBL/GenBank/DDBJ databases">
        <authorList>
            <consortium name="ELIXIR-Norway"/>
        </authorList>
    </citation>
    <scope>NUCLEOTIDE SEQUENCE [LARGE SCALE GENOMIC DNA]</scope>
</reference>
<evidence type="ECO:0000313" key="2">
    <source>
        <dbReference type="Proteomes" id="UP001176941"/>
    </source>
</evidence>
<proteinExistence type="predicted"/>
<accession>A0ABN8ZRI7</accession>
<gene>
    <name evidence="1" type="ORF">MRATA1EN1_LOCUS24543</name>
</gene>
<organism evidence="1 2">
    <name type="scientific">Rangifer tarandus platyrhynchus</name>
    <name type="common">Svalbard reindeer</name>
    <dbReference type="NCBI Taxonomy" id="3082113"/>
    <lineage>
        <taxon>Eukaryota</taxon>
        <taxon>Metazoa</taxon>
        <taxon>Chordata</taxon>
        <taxon>Craniata</taxon>
        <taxon>Vertebrata</taxon>
        <taxon>Euteleostomi</taxon>
        <taxon>Mammalia</taxon>
        <taxon>Eutheria</taxon>
        <taxon>Laurasiatheria</taxon>
        <taxon>Artiodactyla</taxon>
        <taxon>Ruminantia</taxon>
        <taxon>Pecora</taxon>
        <taxon>Cervidae</taxon>
        <taxon>Odocoileinae</taxon>
        <taxon>Rangifer</taxon>
    </lineage>
</organism>
<dbReference type="Proteomes" id="UP001176941">
    <property type="component" value="Chromosome 5"/>
</dbReference>
<name>A0ABN8ZRI7_RANTA</name>
<protein>
    <submittedName>
        <fullName evidence="1">Uncharacterized protein</fullName>
    </submittedName>
</protein>
<dbReference type="EMBL" id="OX459941">
    <property type="protein sequence ID" value="CAI9175581.1"/>
    <property type="molecule type" value="Genomic_DNA"/>
</dbReference>
<evidence type="ECO:0000313" key="1">
    <source>
        <dbReference type="EMBL" id="CAI9175581.1"/>
    </source>
</evidence>
<keyword evidence="2" id="KW-1185">Reference proteome</keyword>